<proteinExistence type="predicted"/>
<dbReference type="OrthoDB" id="5860629at2759"/>
<evidence type="ECO:0000313" key="1">
    <source>
        <dbReference type="EMBL" id="CEP17768.1"/>
    </source>
</evidence>
<evidence type="ECO:0000313" key="2">
    <source>
        <dbReference type="Proteomes" id="UP000054107"/>
    </source>
</evidence>
<sequence length="93" mass="10413">MAYDPNSQNKPIILPNYMCISQTHSLDDLTSKVFPYQDLARAINNPSFFFSSAILTTRNNIVDKLNQKVPNLLPGEEITLHSANTADTSNQED</sequence>
<organism evidence="1 2">
    <name type="scientific">Parasitella parasitica</name>
    <dbReference type="NCBI Taxonomy" id="35722"/>
    <lineage>
        <taxon>Eukaryota</taxon>
        <taxon>Fungi</taxon>
        <taxon>Fungi incertae sedis</taxon>
        <taxon>Mucoromycota</taxon>
        <taxon>Mucoromycotina</taxon>
        <taxon>Mucoromycetes</taxon>
        <taxon>Mucorales</taxon>
        <taxon>Mucorineae</taxon>
        <taxon>Mucoraceae</taxon>
        <taxon>Parasitella</taxon>
    </lineage>
</organism>
<dbReference type="AlphaFoldDB" id="A0A0B7NR04"/>
<dbReference type="Proteomes" id="UP000054107">
    <property type="component" value="Unassembled WGS sequence"/>
</dbReference>
<keyword evidence="2" id="KW-1185">Reference proteome</keyword>
<gene>
    <name evidence="1" type="primary">PARPA_12068.1 scaffold 44939</name>
</gene>
<protein>
    <submittedName>
        <fullName evidence="1">Uncharacterized protein</fullName>
    </submittedName>
</protein>
<reference evidence="1 2" key="1">
    <citation type="submission" date="2014-09" db="EMBL/GenBank/DDBJ databases">
        <authorList>
            <person name="Ellenberger Sabrina"/>
        </authorList>
    </citation>
    <scope>NUCLEOTIDE SEQUENCE [LARGE SCALE GENOMIC DNA]</scope>
    <source>
        <strain evidence="1 2">CBS 412.66</strain>
    </source>
</reference>
<name>A0A0B7NR04_9FUNG</name>
<dbReference type="EMBL" id="LN733737">
    <property type="protein sequence ID" value="CEP17768.1"/>
    <property type="molecule type" value="Genomic_DNA"/>
</dbReference>
<accession>A0A0B7NR04</accession>